<gene>
    <name evidence="5" type="ORF">DFP98_11640</name>
</gene>
<dbReference type="InterPro" id="IPR011051">
    <property type="entry name" value="RmlC_Cupin_sf"/>
</dbReference>
<organism evidence="5 6">
    <name type="scientific">Cohnella phaseoli</name>
    <dbReference type="NCBI Taxonomy" id="456490"/>
    <lineage>
        <taxon>Bacteria</taxon>
        <taxon>Bacillati</taxon>
        <taxon>Bacillota</taxon>
        <taxon>Bacilli</taxon>
        <taxon>Bacillales</taxon>
        <taxon>Paenibacillaceae</taxon>
        <taxon>Cohnella</taxon>
    </lineage>
</organism>
<dbReference type="RefSeq" id="WP_116062348.1">
    <property type="nucleotide sequence ID" value="NZ_QRDZ01000016.1"/>
</dbReference>
<dbReference type="GO" id="GO:0000256">
    <property type="term" value="P:allantoin catabolic process"/>
    <property type="evidence" value="ECO:0007669"/>
    <property type="project" value="InterPro"/>
</dbReference>
<evidence type="ECO:0000256" key="1">
    <source>
        <dbReference type="ARBA" id="ARBA00011738"/>
    </source>
</evidence>
<name>A0A3D9JMI2_9BACL</name>
<proteinExistence type="predicted"/>
<dbReference type="EMBL" id="QRDZ01000016">
    <property type="protein sequence ID" value="RED75238.1"/>
    <property type="molecule type" value="Genomic_DNA"/>
</dbReference>
<comment type="subunit">
    <text evidence="1">Homodimer.</text>
</comment>
<evidence type="ECO:0000313" key="6">
    <source>
        <dbReference type="Proteomes" id="UP000256977"/>
    </source>
</evidence>
<evidence type="ECO:0000256" key="4">
    <source>
        <dbReference type="ARBA" id="ARBA00047684"/>
    </source>
</evidence>
<comment type="caution">
    <text evidence="5">The sequence shown here is derived from an EMBL/GenBank/DDBJ whole genome shotgun (WGS) entry which is preliminary data.</text>
</comment>
<dbReference type="SUPFAM" id="SSF51182">
    <property type="entry name" value="RmlC-like cupins"/>
    <property type="match status" value="1"/>
</dbReference>
<dbReference type="GO" id="GO:0050385">
    <property type="term" value="F:ureidoglycolate lyase activity"/>
    <property type="evidence" value="ECO:0007669"/>
    <property type="project" value="UniProtKB-EC"/>
</dbReference>
<comment type="catalytic activity">
    <reaction evidence="4">
        <text>(S)-ureidoglycolate = urea + glyoxylate</text>
        <dbReference type="Rhea" id="RHEA:11304"/>
        <dbReference type="ChEBI" id="CHEBI:16199"/>
        <dbReference type="ChEBI" id="CHEBI:36655"/>
        <dbReference type="ChEBI" id="CHEBI:57296"/>
        <dbReference type="EC" id="4.3.2.3"/>
    </reaction>
</comment>
<keyword evidence="6" id="KW-1185">Reference proteome</keyword>
<keyword evidence="2" id="KW-0659">Purine metabolism</keyword>
<dbReference type="Proteomes" id="UP000256977">
    <property type="component" value="Unassembled WGS sequence"/>
</dbReference>
<reference evidence="5 6" key="1">
    <citation type="submission" date="2018-07" db="EMBL/GenBank/DDBJ databases">
        <title>Genomic Encyclopedia of Type Strains, Phase III (KMG-III): the genomes of soil and plant-associated and newly described type strains.</title>
        <authorList>
            <person name="Whitman W."/>
        </authorList>
    </citation>
    <scope>NUCLEOTIDE SEQUENCE [LARGE SCALE GENOMIC DNA]</scope>
    <source>
        <strain evidence="5 6">CECT 7287</strain>
    </source>
</reference>
<protein>
    <submittedName>
        <fullName evidence="5">Ureidoglycolate lyase</fullName>
    </submittedName>
</protein>
<dbReference type="InterPro" id="IPR007247">
    <property type="entry name" value="Ureidogly_lyase"/>
</dbReference>
<dbReference type="AlphaFoldDB" id="A0A3D9JMI2"/>
<evidence type="ECO:0000256" key="3">
    <source>
        <dbReference type="ARBA" id="ARBA00023239"/>
    </source>
</evidence>
<dbReference type="Pfam" id="PF04115">
    <property type="entry name" value="Ureidogly_lyase"/>
    <property type="match status" value="1"/>
</dbReference>
<keyword evidence="3 5" id="KW-0456">Lyase</keyword>
<dbReference type="InterPro" id="IPR024060">
    <property type="entry name" value="Ureidoglycolate_lyase_dom_sf"/>
</dbReference>
<dbReference type="Gene3D" id="2.60.120.480">
    <property type="entry name" value="Ureidoglycolate hydrolase"/>
    <property type="match status" value="1"/>
</dbReference>
<evidence type="ECO:0000256" key="2">
    <source>
        <dbReference type="ARBA" id="ARBA00022631"/>
    </source>
</evidence>
<dbReference type="GO" id="GO:0004848">
    <property type="term" value="F:ureidoglycolate hydrolase activity"/>
    <property type="evidence" value="ECO:0007669"/>
    <property type="project" value="InterPro"/>
</dbReference>
<evidence type="ECO:0000313" key="5">
    <source>
        <dbReference type="EMBL" id="RED75238.1"/>
    </source>
</evidence>
<accession>A0A3D9JMI2</accession>
<sequence>MRLTEENLKGFGRLINSGAIAASIDEPEFAFSADVAQFTIQGKTTAGILTAKKRPLALEKFERHLRTPEILVALENDSLIAMAKPSETAPEPQHIHLFHVKQGEAFLIDPGTWHWVPFPVEAETCRLLVFFRENTGSEDGGVIEFAEKVHLSA</sequence>
<dbReference type="GO" id="GO:0006144">
    <property type="term" value="P:purine nucleobase metabolic process"/>
    <property type="evidence" value="ECO:0007669"/>
    <property type="project" value="UniProtKB-KW"/>
</dbReference>